<sequence length="56" mass="6403">VKRTIIALLFSLVCDLFYAEDATIAFVLAEREYDTLKTVPAFYESELRPLGVRATY</sequence>
<feature type="non-terminal residue" evidence="1">
    <location>
        <position position="1"/>
    </location>
</feature>
<organism evidence="1">
    <name type="scientific">marine metagenome</name>
    <dbReference type="NCBI Taxonomy" id="408172"/>
    <lineage>
        <taxon>unclassified sequences</taxon>
        <taxon>metagenomes</taxon>
        <taxon>ecological metagenomes</taxon>
    </lineage>
</organism>
<gene>
    <name evidence="1" type="ORF">METZ01_LOCUS491517</name>
</gene>
<evidence type="ECO:0000313" key="1">
    <source>
        <dbReference type="EMBL" id="SVE38663.1"/>
    </source>
</evidence>
<dbReference type="AlphaFoldDB" id="A0A383D331"/>
<protein>
    <submittedName>
        <fullName evidence="1">Uncharacterized protein</fullName>
    </submittedName>
</protein>
<feature type="non-terminal residue" evidence="1">
    <location>
        <position position="56"/>
    </location>
</feature>
<proteinExistence type="predicted"/>
<name>A0A383D331_9ZZZZ</name>
<reference evidence="1" key="1">
    <citation type="submission" date="2018-05" db="EMBL/GenBank/DDBJ databases">
        <authorList>
            <person name="Lanie J.A."/>
            <person name="Ng W.-L."/>
            <person name="Kazmierczak K.M."/>
            <person name="Andrzejewski T.M."/>
            <person name="Davidsen T.M."/>
            <person name="Wayne K.J."/>
            <person name="Tettelin H."/>
            <person name="Glass J.I."/>
            <person name="Rusch D."/>
            <person name="Podicherti R."/>
            <person name="Tsui H.-C.T."/>
            <person name="Winkler M.E."/>
        </authorList>
    </citation>
    <scope>NUCLEOTIDE SEQUENCE</scope>
</reference>
<accession>A0A383D331</accession>
<dbReference type="EMBL" id="UINC01213747">
    <property type="protein sequence ID" value="SVE38663.1"/>
    <property type="molecule type" value="Genomic_DNA"/>
</dbReference>